<keyword evidence="2" id="KW-0812">Transmembrane</keyword>
<feature type="region of interest" description="Disordered" evidence="1">
    <location>
        <begin position="70"/>
        <end position="95"/>
    </location>
</feature>
<proteinExistence type="predicted"/>
<name>A0A6H0SKD1_9MICC</name>
<sequence>MCVVILLLGVIYGLSDDDTRTNFGIIPWIVFPLAAAAGLIRRLILARRQGNLRQGFEPLGDAGITIENMVMGKDPDSRPGTIQHAGKPHPEDPLN</sequence>
<evidence type="ECO:0000256" key="2">
    <source>
        <dbReference type="SAM" id="Phobius"/>
    </source>
</evidence>
<protein>
    <submittedName>
        <fullName evidence="3">Uncharacterized protein</fullName>
    </submittedName>
</protein>
<dbReference type="EMBL" id="CP032549">
    <property type="protein sequence ID" value="QIV87923.1"/>
    <property type="molecule type" value="Genomic_DNA"/>
</dbReference>
<evidence type="ECO:0000256" key="1">
    <source>
        <dbReference type="SAM" id="MobiDB-lite"/>
    </source>
</evidence>
<evidence type="ECO:0000313" key="3">
    <source>
        <dbReference type="EMBL" id="QIV87923.1"/>
    </source>
</evidence>
<reference evidence="3 4" key="1">
    <citation type="submission" date="2018-09" db="EMBL/GenBank/DDBJ databases">
        <title>Glutamicibacter mishrai S5-52T (LMG 29155T = KCTC 39846T).</title>
        <authorList>
            <person name="Das S.K."/>
        </authorList>
    </citation>
    <scope>NUCLEOTIDE SEQUENCE [LARGE SCALE GENOMIC DNA]</scope>
    <source>
        <strain evidence="3 4">S5-52</strain>
    </source>
</reference>
<feature type="transmembrane region" description="Helical" evidence="2">
    <location>
        <begin position="25"/>
        <end position="44"/>
    </location>
</feature>
<dbReference type="AlphaFoldDB" id="A0A6H0SKD1"/>
<evidence type="ECO:0000313" key="4">
    <source>
        <dbReference type="Proteomes" id="UP000502331"/>
    </source>
</evidence>
<gene>
    <name evidence="3" type="ORF">D3791_12885</name>
</gene>
<organism evidence="3 4">
    <name type="scientific">Glutamicibacter mishrai</name>
    <dbReference type="NCBI Taxonomy" id="1775880"/>
    <lineage>
        <taxon>Bacteria</taxon>
        <taxon>Bacillati</taxon>
        <taxon>Actinomycetota</taxon>
        <taxon>Actinomycetes</taxon>
        <taxon>Micrococcales</taxon>
        <taxon>Micrococcaceae</taxon>
        <taxon>Glutamicibacter</taxon>
    </lineage>
</organism>
<keyword evidence="4" id="KW-1185">Reference proteome</keyword>
<dbReference type="Proteomes" id="UP000502331">
    <property type="component" value="Chromosome"/>
</dbReference>
<accession>A0A6H0SKD1</accession>
<keyword evidence="2" id="KW-0472">Membrane</keyword>
<keyword evidence="2" id="KW-1133">Transmembrane helix</keyword>